<evidence type="ECO:0000313" key="1">
    <source>
        <dbReference type="EMBL" id="JAE13360.1"/>
    </source>
</evidence>
<sequence length="56" mass="6245">MIFRARTIPVQISVPVISLKNAVFVLCILSRIGQGRHQLQTSCLLACRISRGPEPR</sequence>
<name>A0A0A9FJZ3_ARUDO</name>
<reference evidence="1" key="2">
    <citation type="journal article" date="2015" name="Data Brief">
        <title>Shoot transcriptome of the giant reed, Arundo donax.</title>
        <authorList>
            <person name="Barrero R.A."/>
            <person name="Guerrero F.D."/>
            <person name="Moolhuijzen P."/>
            <person name="Goolsby J.A."/>
            <person name="Tidwell J."/>
            <person name="Bellgard S.E."/>
            <person name="Bellgard M.I."/>
        </authorList>
    </citation>
    <scope>NUCLEOTIDE SEQUENCE</scope>
    <source>
        <tissue evidence="1">Shoot tissue taken approximately 20 cm above the soil surface</tissue>
    </source>
</reference>
<accession>A0A0A9FJZ3</accession>
<proteinExistence type="predicted"/>
<organism evidence="1">
    <name type="scientific">Arundo donax</name>
    <name type="common">Giant reed</name>
    <name type="synonym">Donax arundinaceus</name>
    <dbReference type="NCBI Taxonomy" id="35708"/>
    <lineage>
        <taxon>Eukaryota</taxon>
        <taxon>Viridiplantae</taxon>
        <taxon>Streptophyta</taxon>
        <taxon>Embryophyta</taxon>
        <taxon>Tracheophyta</taxon>
        <taxon>Spermatophyta</taxon>
        <taxon>Magnoliopsida</taxon>
        <taxon>Liliopsida</taxon>
        <taxon>Poales</taxon>
        <taxon>Poaceae</taxon>
        <taxon>PACMAD clade</taxon>
        <taxon>Arundinoideae</taxon>
        <taxon>Arundineae</taxon>
        <taxon>Arundo</taxon>
    </lineage>
</organism>
<protein>
    <submittedName>
        <fullName evidence="1">Uncharacterized protein</fullName>
    </submittedName>
</protein>
<dbReference type="AlphaFoldDB" id="A0A0A9FJZ3"/>
<dbReference type="EMBL" id="GBRH01184536">
    <property type="protein sequence ID" value="JAE13360.1"/>
    <property type="molecule type" value="Transcribed_RNA"/>
</dbReference>
<reference evidence="1" key="1">
    <citation type="submission" date="2014-09" db="EMBL/GenBank/DDBJ databases">
        <authorList>
            <person name="Magalhaes I.L.F."/>
            <person name="Oliveira U."/>
            <person name="Santos F.R."/>
            <person name="Vidigal T.H.D.A."/>
            <person name="Brescovit A.D."/>
            <person name="Santos A.J."/>
        </authorList>
    </citation>
    <scope>NUCLEOTIDE SEQUENCE</scope>
    <source>
        <tissue evidence="1">Shoot tissue taken approximately 20 cm above the soil surface</tissue>
    </source>
</reference>